<keyword evidence="1" id="KW-0175">Coiled coil</keyword>
<sequence length="1161" mass="135970">MVLKFIILNYNNISQYLPLLICRPKTLCCCFQCERKEEYIEKIQSLDFDTKAAIASHIQEVTHCQENVFDLHWLEMEGLCPEEWENLCRSMSINLKMVVDQRDRQFEVSSKEKSEQLLDCRQDLDNVEAELKRLQQENMQLLTDARAARMYRDELDSMKERAIRADKLESEVARFRDKLHNMNFYKVKLEELKEDNQVLMESKAMLEEELQSVKARSDKLHHLEKQNLLLDSKLHDMEEERTVDRRRIEELLERNVILELSQKRSMEESQRLGWELELAKNPQQNSELKSLGQEVTEKTCSRLLKLEKENQKLLKTLEELQGTSHPLDEFISESKHIEEKCTPAFANMHNNRVIINTSNQSFDTEHLHASLESNNGNLHGLEVELHELETENQRPQVNFNQNQGQGNIENQVHENGQLEQDKSCLVKENRRLRQQVKIQEASLDSSNLKLVVLEKENRTLAKKTNYLSESCAKNKELEKENQELIHQAGRMLCRLLHFLNILLFFSQIYCFSLQELLDQRLKLQQKESDLEKLTYELERMRLNQETRMGDHEAGDQRYCKQLESELESSLMKSLKVKKERMAALEARLQESAKINQQLRHDLKTVKQNYEALLQRDEEERAEAGQCSPPERTWHRESQEATWALLKLKDRLIEVERNNATLQAEKQSLQTQLQTLQVQSDGLQAQIIALQQQTASLQESNTALQTHNAQLQVEKSTVTSQNSSLMAHNAQLQRERQSSEAEREAAIREREDLRTVNELLLRDHERLSVLHERQAAELEVLSHRYSTMENSHRTLEIEHRSLEDRYNTLLQQRAQLEGLQRALREEQQKMQNEICTSRSTTAECQRLRDEKDWLNQTYQKLLAENGELQVEHKSIKSQLNSCKLEQTQLESELSKLKEQNQQLEITSIKLVNQCELLTQLKANLEEENRHLLDQIQSLMLQNRTLLDQTIESKDLFHVEQRQYIDKLNELRRQKEKLEEKIMDQYKFYDPSPPRRRGNWITLKMRKLMKTRTRDQEHVRSSTPQLRSESCEGLDDLRCNDNGSSVGSQGSEESASNSLNGDTVSPKRSSSEYNLSYMKLSESSHSTQEHPDTSHSVSSKPFIPTSQGQEKEKGTICGRRLSWGGQAKDRYHSNSPLLIRKLLKFCPKQTCHRKLKEEFSSSK</sequence>
<reference evidence="3" key="2">
    <citation type="submission" date="2025-09" db="UniProtKB">
        <authorList>
            <consortium name="Ensembl"/>
        </authorList>
    </citation>
    <scope>IDENTIFICATION</scope>
</reference>
<dbReference type="PANTHER" id="PTHR18947:SF30">
    <property type="entry name" value="GIRDIN"/>
    <property type="match status" value="1"/>
</dbReference>
<reference evidence="3" key="1">
    <citation type="submission" date="2025-08" db="UniProtKB">
        <authorList>
            <consortium name="Ensembl"/>
        </authorList>
    </citation>
    <scope>IDENTIFICATION</scope>
</reference>
<feature type="coiled-coil region" evidence="1">
    <location>
        <begin position="467"/>
        <end position="543"/>
    </location>
</feature>
<keyword evidence="4" id="KW-1185">Reference proteome</keyword>
<feature type="region of interest" description="Disordered" evidence="2">
    <location>
        <begin position="1009"/>
        <end position="1112"/>
    </location>
</feature>
<dbReference type="GO" id="GO:0051959">
    <property type="term" value="F:dynein light intermediate chain binding"/>
    <property type="evidence" value="ECO:0007669"/>
    <property type="project" value="TreeGrafter"/>
</dbReference>
<dbReference type="SUPFAM" id="SSF116907">
    <property type="entry name" value="Hook domain"/>
    <property type="match status" value="1"/>
</dbReference>
<dbReference type="Proteomes" id="UP001108240">
    <property type="component" value="Unplaced"/>
</dbReference>
<feature type="coiled-coil region" evidence="1">
    <location>
        <begin position="110"/>
        <end position="144"/>
    </location>
</feature>
<evidence type="ECO:0000313" key="3">
    <source>
        <dbReference type="Ensembl" id="ENSCCRP00000119202.1"/>
    </source>
</evidence>
<dbReference type="GeneTree" id="ENSGT00940000155559"/>
<proteinExistence type="predicted"/>
<dbReference type="AlphaFoldDB" id="A0A9J7YH63"/>
<dbReference type="GO" id="GO:0031122">
    <property type="term" value="P:cytoplasmic microtubule organization"/>
    <property type="evidence" value="ECO:0007669"/>
    <property type="project" value="TreeGrafter"/>
</dbReference>
<evidence type="ECO:0000256" key="2">
    <source>
        <dbReference type="SAM" id="MobiDB-lite"/>
    </source>
</evidence>
<feature type="coiled-coil region" evidence="1">
    <location>
        <begin position="182"/>
        <end position="254"/>
    </location>
</feature>
<dbReference type="PANTHER" id="PTHR18947">
    <property type="entry name" value="HOOK PROTEINS"/>
    <property type="match status" value="1"/>
</dbReference>
<dbReference type="Ensembl" id="ENSCCRT00000110569.1">
    <property type="protein sequence ID" value="ENSCCRP00000119202.1"/>
    <property type="gene ID" value="ENSCCRG00000003032.2"/>
</dbReference>
<feature type="compositionally biased region" description="Polar residues" evidence="2">
    <location>
        <begin position="1055"/>
        <end position="1072"/>
    </location>
</feature>
<protein>
    <submittedName>
        <fullName evidence="3">Coiled-coil domain containing 88A</fullName>
    </submittedName>
</protein>
<feature type="coiled-coil region" evidence="1">
    <location>
        <begin position="784"/>
        <end position="986"/>
    </location>
</feature>
<dbReference type="GO" id="GO:0008017">
    <property type="term" value="F:microtubule binding"/>
    <property type="evidence" value="ECO:0007669"/>
    <property type="project" value="TreeGrafter"/>
</dbReference>
<dbReference type="GO" id="GO:0005737">
    <property type="term" value="C:cytoplasm"/>
    <property type="evidence" value="ECO:0007669"/>
    <property type="project" value="TreeGrafter"/>
</dbReference>
<name>A0A9J7YH63_CYPCA</name>
<feature type="compositionally biased region" description="Low complexity" evidence="2">
    <location>
        <begin position="1041"/>
        <end position="1054"/>
    </location>
</feature>
<accession>A0A9J7YH63</accession>
<feature type="coiled-coil region" evidence="1">
    <location>
        <begin position="574"/>
        <end position="692"/>
    </location>
</feature>
<feature type="compositionally biased region" description="Polar residues" evidence="2">
    <location>
        <begin position="1092"/>
        <end position="1106"/>
    </location>
</feature>
<feature type="coiled-coil region" evidence="1">
    <location>
        <begin position="721"/>
        <end position="755"/>
    </location>
</feature>
<dbReference type="GO" id="GO:0005813">
    <property type="term" value="C:centrosome"/>
    <property type="evidence" value="ECO:0007669"/>
    <property type="project" value="TreeGrafter"/>
</dbReference>
<dbReference type="InterPro" id="IPR036872">
    <property type="entry name" value="CH_dom_sf"/>
</dbReference>
<dbReference type="GO" id="GO:0030705">
    <property type="term" value="P:cytoskeleton-dependent intracellular transport"/>
    <property type="evidence" value="ECO:0007669"/>
    <property type="project" value="TreeGrafter"/>
</dbReference>
<organism evidence="3 4">
    <name type="scientific">Cyprinus carpio carpio</name>
    <dbReference type="NCBI Taxonomy" id="630221"/>
    <lineage>
        <taxon>Eukaryota</taxon>
        <taxon>Metazoa</taxon>
        <taxon>Chordata</taxon>
        <taxon>Craniata</taxon>
        <taxon>Vertebrata</taxon>
        <taxon>Euteleostomi</taxon>
        <taxon>Actinopterygii</taxon>
        <taxon>Neopterygii</taxon>
        <taxon>Teleostei</taxon>
        <taxon>Ostariophysi</taxon>
        <taxon>Cypriniformes</taxon>
        <taxon>Cyprinidae</taxon>
        <taxon>Cyprininae</taxon>
        <taxon>Cyprinus</taxon>
    </lineage>
</organism>
<evidence type="ECO:0000313" key="4">
    <source>
        <dbReference type="Proteomes" id="UP001108240"/>
    </source>
</evidence>
<evidence type="ECO:0000256" key="1">
    <source>
        <dbReference type="SAM" id="Coils"/>
    </source>
</evidence>
<dbReference type="Gene3D" id="1.10.418.10">
    <property type="entry name" value="Calponin-like domain"/>
    <property type="match status" value="1"/>
</dbReference>